<sequence>MNAAAEYDTVKEGLLIEGLQDWISLSNVHSSFLAPIGPARPLEKVQQLTLNMIRDLVSEGLFILGSAAGTKQTPHFEPWDLPLEAAMAKIEEAYVRNFDDTWGWRTMCWLNLTDKGEKLALERYHAD</sequence>
<evidence type="ECO:0000313" key="2">
    <source>
        <dbReference type="Proteomes" id="UP000217768"/>
    </source>
</evidence>
<organism evidence="1 2">
    <name type="scientific">Mycobacterium avium</name>
    <dbReference type="NCBI Taxonomy" id="1764"/>
    <lineage>
        <taxon>Bacteria</taxon>
        <taxon>Bacillati</taxon>
        <taxon>Actinomycetota</taxon>
        <taxon>Actinomycetes</taxon>
        <taxon>Mycobacteriales</taxon>
        <taxon>Mycobacteriaceae</taxon>
        <taxon>Mycobacterium</taxon>
        <taxon>Mycobacterium avium complex (MAC)</taxon>
    </lineage>
</organism>
<dbReference type="Proteomes" id="UP000217768">
    <property type="component" value="Unassembled WGS sequence"/>
</dbReference>
<evidence type="ECO:0000313" key="1">
    <source>
        <dbReference type="EMBL" id="PBA25905.1"/>
    </source>
</evidence>
<name>A0A2A2ZHR9_MYCAV</name>
<dbReference type="EMBL" id="NSFD01000040">
    <property type="protein sequence ID" value="PBA25905.1"/>
    <property type="molecule type" value="Genomic_DNA"/>
</dbReference>
<gene>
    <name evidence="1" type="ORF">CKJ66_15610</name>
</gene>
<reference evidence="1 2" key="1">
    <citation type="submission" date="2017-08" db="EMBL/GenBank/DDBJ databases">
        <title>Phylogenetic analysis of Mycobacterium avium complex whole genomes.</title>
        <authorList>
            <person name="Caverly L.J."/>
            <person name="Spilker T."/>
            <person name="Lipuma J."/>
        </authorList>
    </citation>
    <scope>NUCLEOTIDE SEQUENCE [LARGE SCALE GENOMIC DNA]</scope>
    <source>
        <strain evidence="1 2">FLAC0165</strain>
    </source>
</reference>
<accession>A0A2A2ZHR9</accession>
<dbReference type="AlphaFoldDB" id="A0A2A2ZHR9"/>
<dbReference type="GeneID" id="75269399"/>
<dbReference type="RefSeq" id="WP_050484207.1">
    <property type="nucleotide sequence ID" value="NZ_JAEKMM010000006.1"/>
</dbReference>
<proteinExistence type="predicted"/>
<comment type="caution">
    <text evidence="1">The sequence shown here is derived from an EMBL/GenBank/DDBJ whole genome shotgun (WGS) entry which is preliminary data.</text>
</comment>
<protein>
    <submittedName>
        <fullName evidence="1">Uncharacterized protein</fullName>
    </submittedName>
</protein>